<name>A0A401LBH0_9FIRM</name>
<dbReference type="OrthoDB" id="9813965at2"/>
<proteinExistence type="predicted"/>
<dbReference type="EMBL" id="BHVZ01000001">
    <property type="protein sequence ID" value="GCB28859.1"/>
    <property type="molecule type" value="Genomic_DNA"/>
</dbReference>
<keyword evidence="2" id="KW-1133">Transmembrane helix</keyword>
<evidence type="ECO:0000256" key="2">
    <source>
        <dbReference type="SAM" id="Phobius"/>
    </source>
</evidence>
<dbReference type="SUPFAM" id="SSF55008">
    <property type="entry name" value="HMA, heavy metal-associated domain"/>
    <property type="match status" value="1"/>
</dbReference>
<keyword evidence="2" id="KW-0812">Transmembrane</keyword>
<dbReference type="InterPro" id="IPR006121">
    <property type="entry name" value="HMA_dom"/>
</dbReference>
<dbReference type="GO" id="GO:0046872">
    <property type="term" value="F:metal ion binding"/>
    <property type="evidence" value="ECO:0007669"/>
    <property type="project" value="UniProtKB-KW"/>
</dbReference>
<dbReference type="InterPro" id="IPR017969">
    <property type="entry name" value="Heavy-metal-associated_CS"/>
</dbReference>
<protein>
    <submittedName>
        <fullName evidence="3">Uncharacterized protein</fullName>
    </submittedName>
</protein>
<keyword evidence="4" id="KW-1185">Reference proteome</keyword>
<gene>
    <name evidence="3" type="ORF">KGMB03357_05200</name>
</gene>
<accession>A0A401LBH0</accession>
<evidence type="ECO:0000313" key="3">
    <source>
        <dbReference type="EMBL" id="GCB28859.1"/>
    </source>
</evidence>
<dbReference type="Gene3D" id="3.30.70.100">
    <property type="match status" value="1"/>
</dbReference>
<dbReference type="PROSITE" id="PS01047">
    <property type="entry name" value="HMA_1"/>
    <property type="match status" value="1"/>
</dbReference>
<keyword evidence="1" id="KW-0479">Metal-binding</keyword>
<comment type="caution">
    <text evidence="3">The sequence shown here is derived from an EMBL/GenBank/DDBJ whole genome shotgun (WGS) entry which is preliminary data.</text>
</comment>
<evidence type="ECO:0000313" key="4">
    <source>
        <dbReference type="Proteomes" id="UP000287361"/>
    </source>
</evidence>
<sequence>MSIFLYVEKQERKRGIFMLLNSIVAVVIIVIAIFTVKKYKMSMKYGCCGSADSGEGRRVEVADKNPEDYPYTAVLDIKGMTCENCVRYVENALNEQGDIWAVADLKRNSAFVRMKKEYTDDQFKMILRPTGYTLVGVRDRNKNK</sequence>
<dbReference type="CDD" id="cd00371">
    <property type="entry name" value="HMA"/>
    <property type="match status" value="1"/>
</dbReference>
<organism evidence="3 4">
    <name type="scientific">Anaerotignum faecicola</name>
    <dbReference type="NCBI Taxonomy" id="2358141"/>
    <lineage>
        <taxon>Bacteria</taxon>
        <taxon>Bacillati</taxon>
        <taxon>Bacillota</taxon>
        <taxon>Clostridia</taxon>
        <taxon>Lachnospirales</taxon>
        <taxon>Anaerotignaceae</taxon>
        <taxon>Anaerotignum</taxon>
    </lineage>
</organism>
<reference evidence="3 4" key="1">
    <citation type="submission" date="2018-10" db="EMBL/GenBank/DDBJ databases">
        <title>Draft Genome Sequence of Anaerotignum sp. KCTC 15736.</title>
        <authorList>
            <person name="Choi S.H."/>
            <person name="Kim J.S."/>
            <person name="Kang S.W."/>
            <person name="Lee J.S."/>
            <person name="Park S.H."/>
        </authorList>
    </citation>
    <scope>NUCLEOTIDE SEQUENCE [LARGE SCALE GENOMIC DNA]</scope>
    <source>
        <strain evidence="3 4">KCTC 15736</strain>
    </source>
</reference>
<keyword evidence="2" id="KW-0472">Membrane</keyword>
<feature type="transmembrane region" description="Helical" evidence="2">
    <location>
        <begin position="15"/>
        <end position="36"/>
    </location>
</feature>
<dbReference type="AlphaFoldDB" id="A0A401LBH0"/>
<evidence type="ECO:0000256" key="1">
    <source>
        <dbReference type="ARBA" id="ARBA00022723"/>
    </source>
</evidence>
<dbReference type="InterPro" id="IPR036163">
    <property type="entry name" value="HMA_dom_sf"/>
</dbReference>
<dbReference type="Proteomes" id="UP000287361">
    <property type="component" value="Unassembled WGS sequence"/>
</dbReference>